<keyword evidence="1 4" id="KW-0489">Methyltransferase</keyword>
<keyword evidence="2" id="KW-0808">Transferase</keyword>
<gene>
    <name evidence="4" type="ORF">ACFPTR_12990</name>
</gene>
<evidence type="ECO:0000256" key="1">
    <source>
        <dbReference type="ARBA" id="ARBA00022603"/>
    </source>
</evidence>
<protein>
    <submittedName>
        <fullName evidence="4">Class I SAM-dependent DNA methyltransferase</fullName>
    </submittedName>
</protein>
<proteinExistence type="predicted"/>
<dbReference type="CDD" id="cd02440">
    <property type="entry name" value="AdoMet_MTases"/>
    <property type="match status" value="1"/>
</dbReference>
<comment type="caution">
    <text evidence="4">The sequence shown here is derived from an EMBL/GenBank/DDBJ whole genome shotgun (WGS) entry which is preliminary data.</text>
</comment>
<dbReference type="SUPFAM" id="SSF53335">
    <property type="entry name" value="S-adenosyl-L-methionine-dependent methyltransferases"/>
    <property type="match status" value="1"/>
</dbReference>
<dbReference type="EMBL" id="JBHSPF010000068">
    <property type="protein sequence ID" value="MFC5629764.1"/>
    <property type="molecule type" value="Genomic_DNA"/>
</dbReference>
<dbReference type="Proteomes" id="UP001596143">
    <property type="component" value="Unassembled WGS sequence"/>
</dbReference>
<dbReference type="PANTHER" id="PTHR43861:SF1">
    <property type="entry name" value="TRANS-ACONITATE 2-METHYLTRANSFERASE"/>
    <property type="match status" value="1"/>
</dbReference>
<evidence type="ECO:0000313" key="4">
    <source>
        <dbReference type="EMBL" id="MFC5629764.1"/>
    </source>
</evidence>
<evidence type="ECO:0000259" key="3">
    <source>
        <dbReference type="Pfam" id="PF13649"/>
    </source>
</evidence>
<reference evidence="5" key="1">
    <citation type="journal article" date="2019" name="Int. J. Syst. Evol. Microbiol.">
        <title>The Global Catalogue of Microorganisms (GCM) 10K type strain sequencing project: providing services to taxonomists for standard genome sequencing and annotation.</title>
        <authorList>
            <consortium name="The Broad Institute Genomics Platform"/>
            <consortium name="The Broad Institute Genome Sequencing Center for Infectious Disease"/>
            <person name="Wu L."/>
            <person name="Ma J."/>
        </authorList>
    </citation>
    <scope>NUCLEOTIDE SEQUENCE [LARGE SCALE GENOMIC DNA]</scope>
    <source>
        <strain evidence="5">CGMCC 1.15790</strain>
    </source>
</reference>
<dbReference type="InterPro" id="IPR029063">
    <property type="entry name" value="SAM-dependent_MTases_sf"/>
</dbReference>
<dbReference type="GO" id="GO:0008168">
    <property type="term" value="F:methyltransferase activity"/>
    <property type="evidence" value="ECO:0007669"/>
    <property type="project" value="UniProtKB-KW"/>
</dbReference>
<organism evidence="4 5">
    <name type="scientific">Aliibacillus thermotolerans</name>
    <dbReference type="NCBI Taxonomy" id="1834418"/>
    <lineage>
        <taxon>Bacteria</taxon>
        <taxon>Bacillati</taxon>
        <taxon>Bacillota</taxon>
        <taxon>Bacilli</taxon>
        <taxon>Bacillales</taxon>
        <taxon>Bacillaceae</taxon>
        <taxon>Aliibacillus</taxon>
    </lineage>
</organism>
<dbReference type="InterPro" id="IPR041698">
    <property type="entry name" value="Methyltransf_25"/>
</dbReference>
<dbReference type="PANTHER" id="PTHR43861">
    <property type="entry name" value="TRANS-ACONITATE 2-METHYLTRANSFERASE-RELATED"/>
    <property type="match status" value="1"/>
</dbReference>
<name>A0ABW0UAD7_9BACI</name>
<dbReference type="Gene3D" id="3.40.50.150">
    <property type="entry name" value="Vaccinia Virus protein VP39"/>
    <property type="match status" value="1"/>
</dbReference>
<dbReference type="Pfam" id="PF13649">
    <property type="entry name" value="Methyltransf_25"/>
    <property type="match status" value="1"/>
</dbReference>
<dbReference type="RefSeq" id="WP_270898158.1">
    <property type="nucleotide sequence ID" value="NZ_JBHSPF010000068.1"/>
</dbReference>
<evidence type="ECO:0000313" key="5">
    <source>
        <dbReference type="Proteomes" id="UP001596143"/>
    </source>
</evidence>
<sequence>MYDHFAKVYDELMENVPYDQWLNWFEEGLQKYHSTTPRILEVGCGTGTLLKMLLKHGYDVDGVDISNEMLAIATTKIRPLSSEPLLMQQDMRSLNIGKTYDVVIVFCDSLNYLTEKEDIRRAFRSFWRHLNNGGLLFFDVHSVHYVEEILHGFSFAEDREHVAYIWNIFPTTRKGEVLQELTLFFEREPSFYERFFEVHQQRTFSIDTYQELLHLEHFDTLGTYADFTWLPPKPHSERLFFVAKKL</sequence>
<keyword evidence="5" id="KW-1185">Reference proteome</keyword>
<dbReference type="Gene3D" id="2.20.25.110">
    <property type="entry name" value="S-adenosyl-L-methionine-dependent methyltransferases"/>
    <property type="match status" value="1"/>
</dbReference>
<accession>A0ABW0UAD7</accession>
<dbReference type="GO" id="GO:0032259">
    <property type="term" value="P:methylation"/>
    <property type="evidence" value="ECO:0007669"/>
    <property type="project" value="UniProtKB-KW"/>
</dbReference>
<evidence type="ECO:0000256" key="2">
    <source>
        <dbReference type="ARBA" id="ARBA00022679"/>
    </source>
</evidence>
<feature type="domain" description="Methyltransferase" evidence="3">
    <location>
        <begin position="39"/>
        <end position="134"/>
    </location>
</feature>